<dbReference type="WBParaSite" id="ALUE_0000092101-mRNA-1">
    <property type="protein sequence ID" value="ALUE_0000092101-mRNA-1"/>
    <property type="gene ID" value="ALUE_0000092101"/>
</dbReference>
<dbReference type="Proteomes" id="UP000036681">
    <property type="component" value="Unplaced"/>
</dbReference>
<organism evidence="1 2">
    <name type="scientific">Ascaris lumbricoides</name>
    <name type="common">Giant roundworm</name>
    <dbReference type="NCBI Taxonomy" id="6252"/>
    <lineage>
        <taxon>Eukaryota</taxon>
        <taxon>Metazoa</taxon>
        <taxon>Ecdysozoa</taxon>
        <taxon>Nematoda</taxon>
        <taxon>Chromadorea</taxon>
        <taxon>Rhabditida</taxon>
        <taxon>Spirurina</taxon>
        <taxon>Ascaridomorpha</taxon>
        <taxon>Ascaridoidea</taxon>
        <taxon>Ascarididae</taxon>
        <taxon>Ascaris</taxon>
    </lineage>
</organism>
<sequence length="105" mass="12029">LIFSRYGGLSLRESVREHVVATPSKVAIKSQHSPPGFATKKDRQIIFLALGPFIISLDLYRVMWLLSYLLPSRNIICVYYGKSDYRADNGPPVVYEVSSLEWFFE</sequence>
<accession>A0A0M3HHC6</accession>
<dbReference type="AlphaFoldDB" id="A0A0M3HHC6"/>
<keyword evidence="1" id="KW-1185">Reference proteome</keyword>
<proteinExistence type="predicted"/>
<evidence type="ECO:0000313" key="2">
    <source>
        <dbReference type="WBParaSite" id="ALUE_0000092101-mRNA-1"/>
    </source>
</evidence>
<reference evidence="2" key="1">
    <citation type="submission" date="2017-02" db="UniProtKB">
        <authorList>
            <consortium name="WormBaseParasite"/>
        </authorList>
    </citation>
    <scope>IDENTIFICATION</scope>
</reference>
<evidence type="ECO:0000313" key="1">
    <source>
        <dbReference type="Proteomes" id="UP000036681"/>
    </source>
</evidence>
<name>A0A0M3HHC6_ASCLU</name>
<protein>
    <submittedName>
        <fullName evidence="2">Autophagy-related protein</fullName>
    </submittedName>
</protein>